<protein>
    <submittedName>
        <fullName evidence="1">Uncharacterized protein</fullName>
    </submittedName>
</protein>
<name>A0AAV4C6F6_9GAST</name>
<organism evidence="1 2">
    <name type="scientific">Plakobranchus ocellatus</name>
    <dbReference type="NCBI Taxonomy" id="259542"/>
    <lineage>
        <taxon>Eukaryota</taxon>
        <taxon>Metazoa</taxon>
        <taxon>Spiralia</taxon>
        <taxon>Lophotrochozoa</taxon>
        <taxon>Mollusca</taxon>
        <taxon>Gastropoda</taxon>
        <taxon>Heterobranchia</taxon>
        <taxon>Euthyneura</taxon>
        <taxon>Panpulmonata</taxon>
        <taxon>Sacoglossa</taxon>
        <taxon>Placobranchoidea</taxon>
        <taxon>Plakobranchidae</taxon>
        <taxon>Plakobranchus</taxon>
    </lineage>
</organism>
<evidence type="ECO:0000313" key="2">
    <source>
        <dbReference type="Proteomes" id="UP000735302"/>
    </source>
</evidence>
<gene>
    <name evidence="1" type="ORF">PoB_005313900</name>
</gene>
<reference evidence="1 2" key="1">
    <citation type="journal article" date="2021" name="Elife">
        <title>Chloroplast acquisition without the gene transfer in kleptoplastic sea slugs, Plakobranchus ocellatus.</title>
        <authorList>
            <person name="Maeda T."/>
            <person name="Takahashi S."/>
            <person name="Yoshida T."/>
            <person name="Shimamura S."/>
            <person name="Takaki Y."/>
            <person name="Nagai Y."/>
            <person name="Toyoda A."/>
            <person name="Suzuki Y."/>
            <person name="Arimoto A."/>
            <person name="Ishii H."/>
            <person name="Satoh N."/>
            <person name="Nishiyama T."/>
            <person name="Hasebe M."/>
            <person name="Maruyama T."/>
            <person name="Minagawa J."/>
            <person name="Obokata J."/>
            <person name="Shigenobu S."/>
        </authorList>
    </citation>
    <scope>NUCLEOTIDE SEQUENCE [LARGE SCALE GENOMIC DNA]</scope>
</reference>
<sequence length="91" mass="10199">MLATLQFERESHRRATCIPNENELRSDAFSQGGLVKEVQLTHKRRHINSSVLEIMSSSLRRGHTGSDAGGARRSEIIQQKDIEMIGHTASE</sequence>
<dbReference type="EMBL" id="BLXT01005852">
    <property type="protein sequence ID" value="GFO26634.1"/>
    <property type="molecule type" value="Genomic_DNA"/>
</dbReference>
<proteinExistence type="predicted"/>
<accession>A0AAV4C6F6</accession>
<evidence type="ECO:0000313" key="1">
    <source>
        <dbReference type="EMBL" id="GFO26634.1"/>
    </source>
</evidence>
<comment type="caution">
    <text evidence="1">The sequence shown here is derived from an EMBL/GenBank/DDBJ whole genome shotgun (WGS) entry which is preliminary data.</text>
</comment>
<keyword evidence="2" id="KW-1185">Reference proteome</keyword>
<dbReference type="AlphaFoldDB" id="A0AAV4C6F6"/>
<dbReference type="Proteomes" id="UP000735302">
    <property type="component" value="Unassembled WGS sequence"/>
</dbReference>